<keyword evidence="1" id="KW-0175">Coiled coil</keyword>
<sequence length="76" mass="8736">MKGDIEKLSAQIIKGVDDSYKEFAEKFTEQFTEQLCVVIGQVNILKELGEALSASLENLEERIDEIENLYKSQRRI</sequence>
<protein>
    <submittedName>
        <fullName evidence="2">Uncharacterized protein</fullName>
    </submittedName>
</protein>
<name>A0A0F9STZ2_9ZZZZ</name>
<organism evidence="2">
    <name type="scientific">marine sediment metagenome</name>
    <dbReference type="NCBI Taxonomy" id="412755"/>
    <lineage>
        <taxon>unclassified sequences</taxon>
        <taxon>metagenomes</taxon>
        <taxon>ecological metagenomes</taxon>
    </lineage>
</organism>
<dbReference type="AlphaFoldDB" id="A0A0F9STZ2"/>
<accession>A0A0F9STZ2</accession>
<gene>
    <name evidence="2" type="ORF">LCGC14_0433050</name>
</gene>
<feature type="coiled-coil region" evidence="1">
    <location>
        <begin position="42"/>
        <end position="76"/>
    </location>
</feature>
<reference evidence="2" key="1">
    <citation type="journal article" date="2015" name="Nature">
        <title>Complex archaea that bridge the gap between prokaryotes and eukaryotes.</title>
        <authorList>
            <person name="Spang A."/>
            <person name="Saw J.H."/>
            <person name="Jorgensen S.L."/>
            <person name="Zaremba-Niedzwiedzka K."/>
            <person name="Martijn J."/>
            <person name="Lind A.E."/>
            <person name="van Eijk R."/>
            <person name="Schleper C."/>
            <person name="Guy L."/>
            <person name="Ettema T.J."/>
        </authorList>
    </citation>
    <scope>NUCLEOTIDE SEQUENCE</scope>
</reference>
<evidence type="ECO:0000256" key="1">
    <source>
        <dbReference type="SAM" id="Coils"/>
    </source>
</evidence>
<comment type="caution">
    <text evidence="2">The sequence shown here is derived from an EMBL/GenBank/DDBJ whole genome shotgun (WGS) entry which is preliminary data.</text>
</comment>
<dbReference type="EMBL" id="LAZR01000407">
    <property type="protein sequence ID" value="KKN70279.1"/>
    <property type="molecule type" value="Genomic_DNA"/>
</dbReference>
<proteinExistence type="predicted"/>
<evidence type="ECO:0000313" key="2">
    <source>
        <dbReference type="EMBL" id="KKN70279.1"/>
    </source>
</evidence>